<comment type="pathway">
    <text evidence="3">Amino-acid degradation; L-tryptophan degradation via kynurenine pathway; L-kynurenine from L-tryptophan: step 2/2.</text>
</comment>
<dbReference type="EC" id="3.5.1.9" evidence="3"/>
<reference evidence="5" key="1">
    <citation type="submission" date="2021-06" db="EMBL/GenBank/DDBJ databases">
        <authorList>
            <person name="Kallberg Y."/>
            <person name="Tangrot J."/>
            <person name="Rosling A."/>
        </authorList>
    </citation>
    <scope>NUCLEOTIDE SEQUENCE</scope>
    <source>
        <strain evidence="5">FL130A</strain>
    </source>
</reference>
<dbReference type="Pfam" id="PF20434">
    <property type="entry name" value="BD-FAE"/>
    <property type="match status" value="1"/>
</dbReference>
<comment type="subunit">
    <text evidence="3">Homodimer.</text>
</comment>
<dbReference type="GO" id="GO:0004061">
    <property type="term" value="F:arylformamidase activity"/>
    <property type="evidence" value="ECO:0007669"/>
    <property type="project" value="UniProtKB-UniRule"/>
</dbReference>
<dbReference type="Gene3D" id="3.40.50.1820">
    <property type="entry name" value="alpha/beta hydrolase"/>
    <property type="match status" value="1"/>
</dbReference>
<dbReference type="InterPro" id="IPR029058">
    <property type="entry name" value="AB_hydrolase_fold"/>
</dbReference>
<accession>A0A9N8VXU2</accession>
<dbReference type="Proteomes" id="UP000789508">
    <property type="component" value="Unassembled WGS sequence"/>
</dbReference>
<feature type="short sequence motif" description="HGGXW" evidence="3">
    <location>
        <begin position="58"/>
        <end position="62"/>
    </location>
</feature>
<comment type="caution">
    <text evidence="5">The sequence shown here is derived from an EMBL/GenBank/DDBJ whole genome shotgun (WGS) entry which is preliminary data.</text>
</comment>
<keyword evidence="2 3" id="KW-0823">Tryptophan catabolism</keyword>
<dbReference type="InterPro" id="IPR049492">
    <property type="entry name" value="BD-FAE-like_dom"/>
</dbReference>
<gene>
    <name evidence="5" type="ORF">ALEPTO_LOCUS1877</name>
</gene>
<organism evidence="5 6">
    <name type="scientific">Ambispora leptoticha</name>
    <dbReference type="NCBI Taxonomy" id="144679"/>
    <lineage>
        <taxon>Eukaryota</taxon>
        <taxon>Fungi</taxon>
        <taxon>Fungi incertae sedis</taxon>
        <taxon>Mucoromycota</taxon>
        <taxon>Glomeromycotina</taxon>
        <taxon>Glomeromycetes</taxon>
        <taxon>Archaeosporales</taxon>
        <taxon>Ambisporaceae</taxon>
        <taxon>Ambispora</taxon>
    </lineage>
</organism>
<dbReference type="OrthoDB" id="6495301at2759"/>
<feature type="active site" description="Nucleophile" evidence="3">
    <location>
        <position position="138"/>
    </location>
</feature>
<protein>
    <recommendedName>
        <fullName evidence="3">Kynurenine formamidase</fullName>
        <shortName evidence="3">KFA</shortName>
        <shortName evidence="3">KFase</shortName>
        <ecNumber evidence="3">3.5.1.9</ecNumber>
    </recommendedName>
    <alternativeName>
        <fullName evidence="3">Arylformamidase</fullName>
    </alternativeName>
    <alternativeName>
        <fullName evidence="3">N-formylkynurenine formamidase</fullName>
        <shortName evidence="3">FKF</shortName>
    </alternativeName>
</protein>
<comment type="domain">
    <text evidence="3">The main chain amide nitrogen atoms of the second glycine and its adjacent residue in the HGGXW motif define the oxyanion hole, and stabilize the oxyanion that forms during the nucleophilic attack by the catalytic serine during substrate cleavage.</text>
</comment>
<evidence type="ECO:0000256" key="2">
    <source>
        <dbReference type="ARBA" id="ARBA00023079"/>
    </source>
</evidence>
<evidence type="ECO:0000256" key="3">
    <source>
        <dbReference type="HAMAP-Rule" id="MF_03014"/>
    </source>
</evidence>
<comment type="similarity">
    <text evidence="3">Belongs to the kynurenine formamidase family.</text>
</comment>
<dbReference type="PANTHER" id="PTHR48081">
    <property type="entry name" value="AB HYDROLASE SUPERFAMILY PROTEIN C4A8.06C"/>
    <property type="match status" value="1"/>
</dbReference>
<keyword evidence="1 3" id="KW-0378">Hydrolase</keyword>
<evidence type="ECO:0000313" key="6">
    <source>
        <dbReference type="Proteomes" id="UP000789508"/>
    </source>
</evidence>
<keyword evidence="6" id="KW-1185">Reference proteome</keyword>
<dbReference type="AlphaFoldDB" id="A0A9N8VXU2"/>
<dbReference type="InterPro" id="IPR050300">
    <property type="entry name" value="GDXG_lipolytic_enzyme"/>
</dbReference>
<feature type="active site" evidence="3">
    <location>
        <position position="233"/>
    </location>
</feature>
<evidence type="ECO:0000313" key="5">
    <source>
        <dbReference type="EMBL" id="CAG8468104.1"/>
    </source>
</evidence>
<evidence type="ECO:0000259" key="4">
    <source>
        <dbReference type="Pfam" id="PF20434"/>
    </source>
</evidence>
<dbReference type="HAMAP" id="MF_03014">
    <property type="entry name" value="KFase"/>
    <property type="match status" value="1"/>
</dbReference>
<feature type="domain" description="BD-FAE-like" evidence="4">
    <location>
        <begin position="51"/>
        <end position="246"/>
    </location>
</feature>
<proteinExistence type="inferred from homology"/>
<dbReference type="SUPFAM" id="SSF53474">
    <property type="entry name" value="alpha/beta-Hydrolases"/>
    <property type="match status" value="1"/>
</dbReference>
<feature type="active site" evidence="3">
    <location>
        <position position="266"/>
    </location>
</feature>
<comment type="catalytic activity">
    <reaction evidence="3">
        <text>N-formyl-L-kynurenine + H2O = L-kynurenine + formate + H(+)</text>
        <dbReference type="Rhea" id="RHEA:13009"/>
        <dbReference type="ChEBI" id="CHEBI:15377"/>
        <dbReference type="ChEBI" id="CHEBI:15378"/>
        <dbReference type="ChEBI" id="CHEBI:15740"/>
        <dbReference type="ChEBI" id="CHEBI:57959"/>
        <dbReference type="ChEBI" id="CHEBI:58629"/>
        <dbReference type="EC" id="3.5.1.9"/>
    </reaction>
</comment>
<dbReference type="InterPro" id="IPR027519">
    <property type="entry name" value="KFase_ver/fungi-typ"/>
</dbReference>
<dbReference type="GO" id="GO:0034354">
    <property type="term" value="P:'de novo' NAD+ biosynthetic process from L-tryptophan"/>
    <property type="evidence" value="ECO:0007669"/>
    <property type="project" value="UniProtKB-UniRule"/>
</dbReference>
<dbReference type="EMBL" id="CAJVPS010000233">
    <property type="protein sequence ID" value="CAG8468104.1"/>
    <property type="molecule type" value="Genomic_DNA"/>
</dbReference>
<name>A0A9N8VXU2_9GLOM</name>
<sequence>MSEILCKIHREISYIEDSNNSFHTLDLYLPPQSKYRNNTNEEITTTTTNLPSLLVWIHGGAWRTGDKKEHALTAEKLSKLGNIAVAVINYRLNPQTFTPDGIKHPAHIRDVASALKFLSKKGDAFNYNSEKIYVLGHSAGAFMTGQLVFCPEYIDDEVYARIRGVIGTEGIYDIPRLLTIWPTYIDFIEAAFGKDEKVYKDASPQYRSLKRFNDEHVKKRTPPPYLIIYSYEDGLVDFEQSRNYHQHICDEGGVYVEIETNLLGKHDEILETEALHKRIIEFISKFE</sequence>
<dbReference type="PANTHER" id="PTHR48081:SF33">
    <property type="entry name" value="KYNURENINE FORMAMIDASE"/>
    <property type="match status" value="1"/>
</dbReference>
<comment type="function">
    <text evidence="3">Catalyzes the hydrolysis of N-formyl-L-kynurenine to L-kynurenine, the second step in the kynurenine pathway of tryptophan degradation. Kynurenine may be further oxidized to nicotinic acid, NAD(H) and NADP(H). Required for elimination of toxic metabolites.</text>
</comment>
<evidence type="ECO:0000256" key="1">
    <source>
        <dbReference type="ARBA" id="ARBA00022801"/>
    </source>
</evidence>
<dbReference type="GO" id="GO:0019441">
    <property type="term" value="P:L-tryptophan catabolic process to kynurenine"/>
    <property type="evidence" value="ECO:0007669"/>
    <property type="project" value="UniProtKB-UniRule"/>
</dbReference>